<dbReference type="EMBL" id="AP025292">
    <property type="protein sequence ID" value="BDC99811.1"/>
    <property type="molecule type" value="Genomic_DNA"/>
</dbReference>
<dbReference type="RefSeq" id="WP_338397015.1">
    <property type="nucleotide sequence ID" value="NZ_AP025292.1"/>
</dbReference>
<keyword evidence="2" id="KW-1185">Reference proteome</keyword>
<reference evidence="1 2" key="1">
    <citation type="submission" date="2021-12" db="EMBL/GenBank/DDBJ databases">
        <title>Genome sequencing of bacteria with rrn-lacking chromosome and rrn-plasmid.</title>
        <authorList>
            <person name="Anda M."/>
            <person name="Iwasaki W."/>
        </authorList>
    </citation>
    <scope>NUCLEOTIDE SEQUENCE [LARGE SCALE GENOMIC DNA]</scope>
    <source>
        <strain evidence="1 2">NBRC 101262</strain>
    </source>
</reference>
<accession>A0ABN6L9D8</accession>
<organism evidence="1 2">
    <name type="scientific">Persicobacter psychrovividus</name>
    <dbReference type="NCBI Taxonomy" id="387638"/>
    <lineage>
        <taxon>Bacteria</taxon>
        <taxon>Pseudomonadati</taxon>
        <taxon>Bacteroidota</taxon>
        <taxon>Cytophagia</taxon>
        <taxon>Cytophagales</taxon>
        <taxon>Persicobacteraceae</taxon>
        <taxon>Persicobacter</taxon>
    </lineage>
</organism>
<evidence type="ECO:0000313" key="1">
    <source>
        <dbReference type="EMBL" id="BDC99811.1"/>
    </source>
</evidence>
<name>A0ABN6L9D8_9BACT</name>
<evidence type="ECO:0000313" key="2">
    <source>
        <dbReference type="Proteomes" id="UP001354989"/>
    </source>
</evidence>
<proteinExistence type="predicted"/>
<sequence length="188" mass="22198">MHDLEPYAGWYQFYDSTKDMLSPFYEKKYNFDLYSETIYGYYIDPAWDSIGSETLFVKILYVNYEWGGVIMEFIGEWNDAINNDIMSLKRNILESLMAEGINKFLLIGEYVMNFHGSDDAYYEEWFEEVEEGWIVAMNFREHVLAEMDQFQIGQYVISGQDLQMSKWRTSPPQLLLQAVDGLARKRLG</sequence>
<gene>
    <name evidence="1" type="ORF">PEPS_20920</name>
</gene>
<dbReference type="Proteomes" id="UP001354989">
    <property type="component" value="Chromosome"/>
</dbReference>
<protein>
    <submittedName>
        <fullName evidence="1">Uncharacterized protein</fullName>
    </submittedName>
</protein>